<dbReference type="EMBL" id="JAHWGI010000511">
    <property type="protein sequence ID" value="KAK3916307.1"/>
    <property type="molecule type" value="Genomic_DNA"/>
</dbReference>
<gene>
    <name evidence="1" type="ORF">KUF71_025507</name>
</gene>
<dbReference type="AlphaFoldDB" id="A0AAE1H7N1"/>
<keyword evidence="2" id="KW-1185">Reference proteome</keyword>
<evidence type="ECO:0000313" key="1">
    <source>
        <dbReference type="EMBL" id="KAK3916307.1"/>
    </source>
</evidence>
<protein>
    <submittedName>
        <fullName evidence="1">Defense protein 4</fullName>
    </submittedName>
</protein>
<sequence length="112" mass="13084">MDSQYTGPLINWAETGIDEFRRQEELKRLQRGEIQDPPHYHNAPPPGVYYTRAECFECGNPECPAHGLQVRHYLDKSRWTTHKIDMRAAYLRNMRQPGNPFQGGSAGFMRKY</sequence>
<proteinExistence type="predicted"/>
<comment type="caution">
    <text evidence="1">The sequence shown here is derived from an EMBL/GenBank/DDBJ whole genome shotgun (WGS) entry which is preliminary data.</text>
</comment>
<evidence type="ECO:0000313" key="2">
    <source>
        <dbReference type="Proteomes" id="UP001219518"/>
    </source>
</evidence>
<accession>A0AAE1H7N1</accession>
<organism evidence="1 2">
    <name type="scientific">Frankliniella fusca</name>
    <dbReference type="NCBI Taxonomy" id="407009"/>
    <lineage>
        <taxon>Eukaryota</taxon>
        <taxon>Metazoa</taxon>
        <taxon>Ecdysozoa</taxon>
        <taxon>Arthropoda</taxon>
        <taxon>Hexapoda</taxon>
        <taxon>Insecta</taxon>
        <taxon>Pterygota</taxon>
        <taxon>Neoptera</taxon>
        <taxon>Paraneoptera</taxon>
        <taxon>Thysanoptera</taxon>
        <taxon>Terebrantia</taxon>
        <taxon>Thripoidea</taxon>
        <taxon>Thripidae</taxon>
        <taxon>Frankliniella</taxon>
    </lineage>
</organism>
<name>A0AAE1H7N1_9NEOP</name>
<reference evidence="1" key="2">
    <citation type="journal article" date="2023" name="BMC Genomics">
        <title>Pest status, molecular evolution, and epigenetic factors derived from the genome assembly of Frankliniella fusca, a thysanopteran phytovirus vector.</title>
        <authorList>
            <person name="Catto M.A."/>
            <person name="Labadie P.E."/>
            <person name="Jacobson A.L."/>
            <person name="Kennedy G.G."/>
            <person name="Srinivasan R."/>
            <person name="Hunt B.G."/>
        </authorList>
    </citation>
    <scope>NUCLEOTIDE SEQUENCE</scope>
    <source>
        <strain evidence="1">PL_HMW_Pooled</strain>
    </source>
</reference>
<dbReference type="Proteomes" id="UP001219518">
    <property type="component" value="Unassembled WGS sequence"/>
</dbReference>
<reference evidence="1" key="1">
    <citation type="submission" date="2021-07" db="EMBL/GenBank/DDBJ databases">
        <authorList>
            <person name="Catto M.A."/>
            <person name="Jacobson A."/>
            <person name="Kennedy G."/>
            <person name="Labadie P."/>
            <person name="Hunt B.G."/>
            <person name="Srinivasan R."/>
        </authorList>
    </citation>
    <scope>NUCLEOTIDE SEQUENCE</scope>
    <source>
        <strain evidence="1">PL_HMW_Pooled</strain>
        <tissue evidence="1">Head</tissue>
    </source>
</reference>